<dbReference type="CDD" id="cd01045">
    <property type="entry name" value="Ferritin_like_AB"/>
    <property type="match status" value="1"/>
</dbReference>
<dbReference type="InterPro" id="IPR012347">
    <property type="entry name" value="Ferritin-like"/>
</dbReference>
<dbReference type="InterPro" id="IPR003251">
    <property type="entry name" value="Rr_diiron-bd_dom"/>
</dbReference>
<accession>X1TMK7</accession>
<dbReference type="Pfam" id="PF02915">
    <property type="entry name" value="Rubrerythrin"/>
    <property type="match status" value="1"/>
</dbReference>
<feature type="domain" description="Rubrerythrin diiron-binding" evidence="1">
    <location>
        <begin position="3"/>
        <end position="147"/>
    </location>
</feature>
<sequence length="155" mass="17164">ADEVFEMAEQIERNGARFYRAAAKKIPEVSQVFSDLAAMEDEHEKTFAAMRSELSGTEVVPPVFDPDGQAQMYLRVMADEHVVNVKTDPIEQLAGKETPEEVLKIAIGLEKDSIAFYVGLKESVSPRAGKDKVEAIIKEEMGHIATLSQKLEALK</sequence>
<gene>
    <name evidence="2" type="ORF">S12H4_21176</name>
</gene>
<evidence type="ECO:0000313" key="2">
    <source>
        <dbReference type="EMBL" id="GAI81284.1"/>
    </source>
</evidence>
<dbReference type="Gene3D" id="1.20.1260.10">
    <property type="match status" value="1"/>
</dbReference>
<name>X1TMK7_9ZZZZ</name>
<dbReference type="AlphaFoldDB" id="X1TMK7"/>
<evidence type="ECO:0000259" key="1">
    <source>
        <dbReference type="Pfam" id="PF02915"/>
    </source>
</evidence>
<protein>
    <recommendedName>
        <fullName evidence="1">Rubrerythrin diiron-binding domain-containing protein</fullName>
    </recommendedName>
</protein>
<feature type="non-terminal residue" evidence="2">
    <location>
        <position position="1"/>
    </location>
</feature>
<dbReference type="EMBL" id="BARW01010854">
    <property type="protein sequence ID" value="GAI81284.1"/>
    <property type="molecule type" value="Genomic_DNA"/>
</dbReference>
<proteinExistence type="predicted"/>
<dbReference type="GO" id="GO:0016491">
    <property type="term" value="F:oxidoreductase activity"/>
    <property type="evidence" value="ECO:0007669"/>
    <property type="project" value="InterPro"/>
</dbReference>
<comment type="caution">
    <text evidence="2">The sequence shown here is derived from an EMBL/GenBank/DDBJ whole genome shotgun (WGS) entry which is preliminary data.</text>
</comment>
<dbReference type="PANTHER" id="PTHR33531">
    <property type="entry name" value="RUBRERYTHRIN SUBFAMILY"/>
    <property type="match status" value="1"/>
</dbReference>
<dbReference type="GO" id="GO:0046872">
    <property type="term" value="F:metal ion binding"/>
    <property type="evidence" value="ECO:0007669"/>
    <property type="project" value="InterPro"/>
</dbReference>
<reference evidence="2" key="1">
    <citation type="journal article" date="2014" name="Front. Microbiol.">
        <title>High frequency of phylogenetically diverse reductive dehalogenase-homologous genes in deep subseafloor sedimentary metagenomes.</title>
        <authorList>
            <person name="Kawai M."/>
            <person name="Futagami T."/>
            <person name="Toyoda A."/>
            <person name="Takaki Y."/>
            <person name="Nishi S."/>
            <person name="Hori S."/>
            <person name="Arai W."/>
            <person name="Tsubouchi T."/>
            <person name="Morono Y."/>
            <person name="Uchiyama I."/>
            <person name="Ito T."/>
            <person name="Fujiyama A."/>
            <person name="Inagaki F."/>
            <person name="Takami H."/>
        </authorList>
    </citation>
    <scope>NUCLEOTIDE SEQUENCE</scope>
    <source>
        <strain evidence="2">Expedition CK06-06</strain>
    </source>
</reference>
<organism evidence="2">
    <name type="scientific">marine sediment metagenome</name>
    <dbReference type="NCBI Taxonomy" id="412755"/>
    <lineage>
        <taxon>unclassified sequences</taxon>
        <taxon>metagenomes</taxon>
        <taxon>ecological metagenomes</taxon>
    </lineage>
</organism>
<dbReference type="InterPro" id="IPR009078">
    <property type="entry name" value="Ferritin-like_SF"/>
</dbReference>
<dbReference type="PANTHER" id="PTHR33531:SF7">
    <property type="entry name" value="HYPOTHETICAL MEMBRANE PROTEIN, CONSERVED"/>
    <property type="match status" value="1"/>
</dbReference>
<dbReference type="SUPFAM" id="SSF47240">
    <property type="entry name" value="Ferritin-like"/>
    <property type="match status" value="1"/>
</dbReference>